<dbReference type="AlphaFoldDB" id="A0A1M4SYC7"/>
<dbReference type="InterPro" id="IPR035093">
    <property type="entry name" value="RelE/ParE_toxin_dom_sf"/>
</dbReference>
<reference evidence="2 3" key="1">
    <citation type="submission" date="2016-11" db="EMBL/GenBank/DDBJ databases">
        <authorList>
            <person name="Jaros S."/>
            <person name="Januszkiewicz K."/>
            <person name="Wedrychowicz H."/>
        </authorList>
    </citation>
    <scope>NUCLEOTIDE SEQUENCE [LARGE SCALE GENOMIC DNA]</scope>
    <source>
        <strain evidence="2 3">DSM 19980</strain>
    </source>
</reference>
<name>A0A1M4SYC7_9GAMM</name>
<sequence>MPSSAVTFEDTALQSLRHCRHFLIDNLEMPIDQAHAYTWGLADKAAARLADHAATYAICRQTTTLGVNHYRELPIDHYRVVYRLWPETRTVSIYLFAHQRQDFKQLLFHYQLFR</sequence>
<evidence type="ECO:0000313" key="2">
    <source>
        <dbReference type="EMBL" id="SHE37226.1"/>
    </source>
</evidence>
<keyword evidence="3" id="KW-1185">Reference proteome</keyword>
<dbReference type="STRING" id="1121942.SAMN02745148_00270"/>
<protein>
    <submittedName>
        <fullName evidence="2">ParE toxin of type II toxin-antitoxin system, parDE</fullName>
    </submittedName>
</protein>
<gene>
    <name evidence="2" type="ORF">SAMN02745148_00270</name>
</gene>
<evidence type="ECO:0000256" key="1">
    <source>
        <dbReference type="ARBA" id="ARBA00022649"/>
    </source>
</evidence>
<organism evidence="2 3">
    <name type="scientific">Modicisalibacter ilicicola DSM 19980</name>
    <dbReference type="NCBI Taxonomy" id="1121942"/>
    <lineage>
        <taxon>Bacteria</taxon>
        <taxon>Pseudomonadati</taxon>
        <taxon>Pseudomonadota</taxon>
        <taxon>Gammaproteobacteria</taxon>
        <taxon>Oceanospirillales</taxon>
        <taxon>Halomonadaceae</taxon>
        <taxon>Modicisalibacter</taxon>
    </lineage>
</organism>
<dbReference type="Pfam" id="PF05016">
    <property type="entry name" value="ParE_toxin"/>
    <property type="match status" value="1"/>
</dbReference>
<proteinExistence type="predicted"/>
<accession>A0A1M4SYC7</accession>
<dbReference type="EMBL" id="FQUJ01000002">
    <property type="protein sequence ID" value="SHE37226.1"/>
    <property type="molecule type" value="Genomic_DNA"/>
</dbReference>
<dbReference type="InterPro" id="IPR007712">
    <property type="entry name" value="RelE/ParE_toxin"/>
</dbReference>
<dbReference type="RefSeq" id="WP_072818933.1">
    <property type="nucleotide sequence ID" value="NZ_FQUJ01000002.1"/>
</dbReference>
<evidence type="ECO:0000313" key="3">
    <source>
        <dbReference type="Proteomes" id="UP000184346"/>
    </source>
</evidence>
<dbReference type="OrthoDB" id="6893584at2"/>
<dbReference type="Proteomes" id="UP000184346">
    <property type="component" value="Unassembled WGS sequence"/>
</dbReference>
<dbReference type="Gene3D" id="3.30.2310.20">
    <property type="entry name" value="RelE-like"/>
    <property type="match status" value="1"/>
</dbReference>
<keyword evidence="1" id="KW-1277">Toxin-antitoxin system</keyword>